<dbReference type="Gene3D" id="1.20.920.10">
    <property type="entry name" value="Bromodomain-like"/>
    <property type="match status" value="1"/>
</dbReference>
<dbReference type="SMART" id="SM00297">
    <property type="entry name" value="BROMO"/>
    <property type="match status" value="1"/>
</dbReference>
<dbReference type="SUPFAM" id="SSF47370">
    <property type="entry name" value="Bromodomain"/>
    <property type="match status" value="1"/>
</dbReference>
<dbReference type="PANTHER" id="PTHR46136">
    <property type="entry name" value="TRANSCRIPTION FACTOR GTE8"/>
    <property type="match status" value="1"/>
</dbReference>
<keyword evidence="4 7" id="KW-0103">Bromodomain</keyword>
<evidence type="ECO:0000256" key="5">
    <source>
        <dbReference type="ARBA" id="ARBA00023163"/>
    </source>
</evidence>
<dbReference type="InterPro" id="IPR037377">
    <property type="entry name" value="GTE_bromo"/>
</dbReference>
<evidence type="ECO:0000256" key="3">
    <source>
        <dbReference type="ARBA" id="ARBA00023054"/>
    </source>
</evidence>
<dbReference type="PROSITE" id="PS50014">
    <property type="entry name" value="BROMODOMAIN_2"/>
    <property type="match status" value="1"/>
</dbReference>
<evidence type="ECO:0000256" key="7">
    <source>
        <dbReference type="PROSITE-ProRule" id="PRU00035"/>
    </source>
</evidence>
<evidence type="ECO:0000256" key="1">
    <source>
        <dbReference type="ARBA" id="ARBA00004123"/>
    </source>
</evidence>
<feature type="region of interest" description="Disordered" evidence="9">
    <location>
        <begin position="27"/>
        <end position="75"/>
    </location>
</feature>
<evidence type="ECO:0000313" key="12">
    <source>
        <dbReference type="Proteomes" id="UP000541444"/>
    </source>
</evidence>
<dbReference type="Proteomes" id="UP000541444">
    <property type="component" value="Unassembled WGS sequence"/>
</dbReference>
<gene>
    <name evidence="11" type="ORF">GIB67_032576</name>
</gene>
<feature type="compositionally biased region" description="Polar residues" evidence="9">
    <location>
        <begin position="377"/>
        <end position="387"/>
    </location>
</feature>
<feature type="compositionally biased region" description="Basic and acidic residues" evidence="9">
    <location>
        <begin position="64"/>
        <end position="75"/>
    </location>
</feature>
<dbReference type="CDD" id="cd05506">
    <property type="entry name" value="Bromo_plant1"/>
    <property type="match status" value="1"/>
</dbReference>
<dbReference type="PANTHER" id="PTHR46136:SF19">
    <property type="entry name" value="TRANSCRIPTION FACTOR GTE12"/>
    <property type="match status" value="1"/>
</dbReference>
<name>A0A7J7LS22_9MAGN</name>
<evidence type="ECO:0000259" key="10">
    <source>
        <dbReference type="PROSITE" id="PS50014"/>
    </source>
</evidence>
<evidence type="ECO:0000256" key="8">
    <source>
        <dbReference type="SAM" id="Coils"/>
    </source>
</evidence>
<dbReference type="InterPro" id="IPR036427">
    <property type="entry name" value="Bromodomain-like_sf"/>
</dbReference>
<accession>A0A7J7LS22</accession>
<evidence type="ECO:0000256" key="4">
    <source>
        <dbReference type="ARBA" id="ARBA00023117"/>
    </source>
</evidence>
<evidence type="ECO:0000256" key="6">
    <source>
        <dbReference type="ARBA" id="ARBA00023242"/>
    </source>
</evidence>
<comment type="caution">
    <text evidence="11">The sequence shown here is derived from an EMBL/GenBank/DDBJ whole genome shotgun (WGS) entry which is preliminary data.</text>
</comment>
<dbReference type="Pfam" id="PF00439">
    <property type="entry name" value="Bromodomain"/>
    <property type="match status" value="1"/>
</dbReference>
<keyword evidence="3 8" id="KW-0175">Coiled coil</keyword>
<sequence length="577" mass="64195">MATVVLPATGNVSSDMKLKIKVSQRSLEMSTKVKQEQSGKVAAVNQPAADSSRSSKRGPNTELDSQRGKKQKIDRISTQQCISILKKLMTHPAGWVFNQPVDPVSLKIPDYFSVITKPMDLGTIKSKLEKNMYLEKQEFAADVRLTFKNAMLYNPPQNNVHLMARELCDIFNSGWKCLEEKQSENISKVDRQMVLERGPVKAQSLSCSSQKTSASCKTSDSFKVGRQMVLEGGRVKAQSLSCNSQKTSASCKTSEPKVDRHMLFGEKLKKAQNLSRNFQKTSMSCTSVHIVSMNSVPKQKSKMSTLQGSFSSTSAACPTASSIDVDLGRSLGVKDSHGCSVGLFNQNSPRNEFSSSKKSNSDPGSDGARSTLDEEQSGPTSRISSDSTCGERWENILFNGQLLSDKALRAANLKSRFADTIIKAQQRTLLSNGKKTDPVLMQKEKERLENEQCQERARLEAQIQATQASRMRKEAEQKIRREKEREAARMVLQKIEKTVQFDENLAILKELERLAGCKCLICFSSPVRGAQDMFEGSNRSPLERLGLIVKDDYIEEEDGDEYPKAYNEDLEEGEICS</sequence>
<organism evidence="11 12">
    <name type="scientific">Kingdonia uniflora</name>
    <dbReference type="NCBI Taxonomy" id="39325"/>
    <lineage>
        <taxon>Eukaryota</taxon>
        <taxon>Viridiplantae</taxon>
        <taxon>Streptophyta</taxon>
        <taxon>Embryophyta</taxon>
        <taxon>Tracheophyta</taxon>
        <taxon>Spermatophyta</taxon>
        <taxon>Magnoliopsida</taxon>
        <taxon>Ranunculales</taxon>
        <taxon>Circaeasteraceae</taxon>
        <taxon>Kingdonia</taxon>
    </lineage>
</organism>
<dbReference type="AlphaFoldDB" id="A0A7J7LS22"/>
<feature type="coiled-coil region" evidence="8">
    <location>
        <begin position="456"/>
        <end position="485"/>
    </location>
</feature>
<evidence type="ECO:0000256" key="9">
    <source>
        <dbReference type="SAM" id="MobiDB-lite"/>
    </source>
</evidence>
<keyword evidence="6" id="KW-0539">Nucleus</keyword>
<keyword evidence="12" id="KW-1185">Reference proteome</keyword>
<feature type="compositionally biased region" description="Polar residues" evidence="9">
    <location>
        <begin position="344"/>
        <end position="353"/>
    </location>
</feature>
<protein>
    <recommendedName>
        <fullName evidence="10">Bromo domain-containing protein</fullName>
    </recommendedName>
</protein>
<comment type="subcellular location">
    <subcellularLocation>
        <location evidence="1">Nucleus</location>
    </subcellularLocation>
</comment>
<dbReference type="OrthoDB" id="21449at2759"/>
<dbReference type="EMBL" id="JACGCM010002063">
    <property type="protein sequence ID" value="KAF6145453.1"/>
    <property type="molecule type" value="Genomic_DNA"/>
</dbReference>
<feature type="region of interest" description="Disordered" evidence="9">
    <location>
        <begin position="344"/>
        <end position="387"/>
    </location>
</feature>
<dbReference type="InterPro" id="IPR001487">
    <property type="entry name" value="Bromodomain"/>
</dbReference>
<evidence type="ECO:0000313" key="11">
    <source>
        <dbReference type="EMBL" id="KAF6145453.1"/>
    </source>
</evidence>
<dbReference type="InterPro" id="IPR052442">
    <property type="entry name" value="Env_Response_Regulator"/>
</dbReference>
<dbReference type="GO" id="GO:0005634">
    <property type="term" value="C:nucleus"/>
    <property type="evidence" value="ECO:0007669"/>
    <property type="project" value="UniProtKB-SubCell"/>
</dbReference>
<dbReference type="PRINTS" id="PR00503">
    <property type="entry name" value="BROMODOMAIN"/>
</dbReference>
<reference evidence="11 12" key="1">
    <citation type="journal article" date="2020" name="IScience">
        <title>Genome Sequencing of the Endangered Kingdonia uniflora (Circaeasteraceae, Ranunculales) Reveals Potential Mechanisms of Evolutionary Specialization.</title>
        <authorList>
            <person name="Sun Y."/>
            <person name="Deng T."/>
            <person name="Zhang A."/>
            <person name="Moore M.J."/>
            <person name="Landis J.B."/>
            <person name="Lin N."/>
            <person name="Zhang H."/>
            <person name="Zhang X."/>
            <person name="Huang J."/>
            <person name="Zhang X."/>
            <person name="Sun H."/>
            <person name="Wang H."/>
        </authorList>
    </citation>
    <scope>NUCLEOTIDE SEQUENCE [LARGE SCALE GENOMIC DNA]</scope>
    <source>
        <strain evidence="11">TB1705</strain>
        <tissue evidence="11">Leaf</tissue>
    </source>
</reference>
<keyword evidence="2" id="KW-0805">Transcription regulation</keyword>
<evidence type="ECO:0000256" key="2">
    <source>
        <dbReference type="ARBA" id="ARBA00023015"/>
    </source>
</evidence>
<feature type="compositionally biased region" description="Low complexity" evidence="9">
    <location>
        <begin position="354"/>
        <end position="367"/>
    </location>
</feature>
<keyword evidence="5" id="KW-0804">Transcription</keyword>
<proteinExistence type="predicted"/>
<feature type="domain" description="Bromo" evidence="10">
    <location>
        <begin position="89"/>
        <end position="161"/>
    </location>
</feature>